<reference evidence="3 4" key="1">
    <citation type="submission" date="2019-02" db="EMBL/GenBank/DDBJ databases">
        <title>Deep-cultivation of Planctomycetes and their phenomic and genomic characterization uncovers novel biology.</title>
        <authorList>
            <person name="Wiegand S."/>
            <person name="Jogler M."/>
            <person name="Boedeker C."/>
            <person name="Pinto D."/>
            <person name="Vollmers J."/>
            <person name="Rivas-Marin E."/>
            <person name="Kohn T."/>
            <person name="Peeters S.H."/>
            <person name="Heuer A."/>
            <person name="Rast P."/>
            <person name="Oberbeckmann S."/>
            <person name="Bunk B."/>
            <person name="Jeske O."/>
            <person name="Meyerdierks A."/>
            <person name="Storesund J.E."/>
            <person name="Kallscheuer N."/>
            <person name="Luecker S."/>
            <person name="Lage O.M."/>
            <person name="Pohl T."/>
            <person name="Merkel B.J."/>
            <person name="Hornburger P."/>
            <person name="Mueller R.-W."/>
            <person name="Bruemmer F."/>
            <person name="Labrenz M."/>
            <person name="Spormann A.M."/>
            <person name="Op Den Camp H."/>
            <person name="Overmann J."/>
            <person name="Amann R."/>
            <person name="Jetten M.S.M."/>
            <person name="Mascher T."/>
            <person name="Medema M.H."/>
            <person name="Devos D.P."/>
            <person name="Kaster A.-K."/>
            <person name="Ovreas L."/>
            <person name="Rohde M."/>
            <person name="Galperin M.Y."/>
            <person name="Jogler C."/>
        </authorList>
    </citation>
    <scope>NUCLEOTIDE SEQUENCE [LARGE SCALE GENOMIC DNA]</scope>
    <source>
        <strain evidence="3 4">Poly51</strain>
    </source>
</reference>
<dbReference type="Pfam" id="PF00578">
    <property type="entry name" value="AhpC-TSA"/>
    <property type="match status" value="1"/>
</dbReference>
<gene>
    <name evidence="3" type="primary">resA_9</name>
    <name evidence="3" type="ORF">Poly51_62470</name>
</gene>
<comment type="caution">
    <text evidence="3">The sequence shown here is derived from an EMBL/GenBank/DDBJ whole genome shotgun (WGS) entry which is preliminary data.</text>
</comment>
<dbReference type="GO" id="GO:0016209">
    <property type="term" value="F:antioxidant activity"/>
    <property type="evidence" value="ECO:0007669"/>
    <property type="project" value="InterPro"/>
</dbReference>
<dbReference type="PANTHER" id="PTHR42852:SF13">
    <property type="entry name" value="PROTEIN DIPZ"/>
    <property type="match status" value="1"/>
</dbReference>
<name>A0A5C6E442_9BACT</name>
<dbReference type="PROSITE" id="PS00194">
    <property type="entry name" value="THIOREDOXIN_1"/>
    <property type="match status" value="1"/>
</dbReference>
<dbReference type="InterPro" id="IPR036249">
    <property type="entry name" value="Thioredoxin-like_sf"/>
</dbReference>
<evidence type="ECO:0000256" key="1">
    <source>
        <dbReference type="ARBA" id="ARBA00023284"/>
    </source>
</evidence>
<keyword evidence="1" id="KW-0676">Redox-active center</keyword>
<dbReference type="CDD" id="cd02966">
    <property type="entry name" value="TlpA_like_family"/>
    <property type="match status" value="1"/>
</dbReference>
<accession>A0A5C6E442</accession>
<dbReference type="EMBL" id="SJPW01000015">
    <property type="protein sequence ID" value="TWU43668.1"/>
    <property type="molecule type" value="Genomic_DNA"/>
</dbReference>
<dbReference type="GO" id="GO:0016491">
    <property type="term" value="F:oxidoreductase activity"/>
    <property type="evidence" value="ECO:0007669"/>
    <property type="project" value="InterPro"/>
</dbReference>
<protein>
    <submittedName>
        <fullName evidence="3">Thiol-disulfide oxidoreductase ResA</fullName>
    </submittedName>
</protein>
<evidence type="ECO:0000259" key="2">
    <source>
        <dbReference type="PROSITE" id="PS51352"/>
    </source>
</evidence>
<dbReference type="InterPro" id="IPR013766">
    <property type="entry name" value="Thioredoxin_domain"/>
</dbReference>
<sequence>MRRRYDLTHPKLPRTINWPRKLAPWRDDTQLTPYYQRFAQQHDETTVRDIERNLPEFLNLHLQRVSNPTISPDDVPYLNRELLPRLSQSVDLLIEQGRIDQIERQVERSLDDGNINGSEWIVRKLATTGHTDAVERLQSHVKRAYDKQGSVKSKSSEAIWDYRKFLAISALTAYNSGERDLCYELFLKLDRNWMSPSFVSRVAHKARENGDMEFLRRMESSPSPLMREAALASLAMHHVDKSDVEAIKETAATFEREFGKNNKHWSIYRRITDDRSVKDPSKRFVATTIAMQRVPMDSPHYAPIARDHAKLLGQLHPDKPLPEDWLGKLNSDPKLKLHVELEHAAGVGLVAAKPQVVEEVAATVDEQSSLDRPKPDLKAQRLGEQVHQRIAAISAFPAFLISTRQSKSYYSNPKGVLGLKDERSLKHLRSAIAVRKFDESVSDMTQTWAWKDKTVVAIDRHKYVYEGEPYDKPSARTWDGQRGWYQDSTGQFARYRSFSDTFKNHYFRPCSFLYLGDHRFTWADVEDYPNFFVGSTVAVKYADYQSLPDEDFEGEPCFVIRSFPREEQLWISQRSGKLVGHVLFISSGIRKRIHQMESLRRMAGQTFETRDAAMHWIEEVASDDQRRQVFADWFDLHRNNQHPHSLTIFQDYREVASGIELPHVEWRSDWSHEGKRYKYNVARLEVTQVTTQPELTPLIEQALPNKGDTINDWRFSTPVKYEFDPEMPESRIHDMVDKAQSKRMENQRSLDRILQPLKAMVGQKAPKLAGRPMTGGQLPKIGSGSRTLLYFWALWCGPCKNDIPTLNRLSKNGLNVIAVHAPGTQPEKIKAAIKETGMEYSVILGAETKRNGFEPSKITGYPIEMFPCCVSIDKDGNIEAIGSLVDVMRSSD</sequence>
<dbReference type="PANTHER" id="PTHR42852">
    <property type="entry name" value="THIOL:DISULFIDE INTERCHANGE PROTEIN DSBE"/>
    <property type="match status" value="1"/>
</dbReference>
<dbReference type="AlphaFoldDB" id="A0A5C6E442"/>
<dbReference type="OrthoDB" id="282885at2"/>
<dbReference type="InterPro" id="IPR000866">
    <property type="entry name" value="AhpC/TSA"/>
</dbReference>
<proteinExistence type="predicted"/>
<dbReference type="InterPro" id="IPR050553">
    <property type="entry name" value="Thioredoxin_ResA/DsbE_sf"/>
</dbReference>
<dbReference type="InterPro" id="IPR017937">
    <property type="entry name" value="Thioredoxin_CS"/>
</dbReference>
<dbReference type="Gene3D" id="3.40.30.10">
    <property type="entry name" value="Glutaredoxin"/>
    <property type="match status" value="1"/>
</dbReference>
<dbReference type="PROSITE" id="PS51352">
    <property type="entry name" value="THIOREDOXIN_2"/>
    <property type="match status" value="1"/>
</dbReference>
<dbReference type="SUPFAM" id="SSF52833">
    <property type="entry name" value="Thioredoxin-like"/>
    <property type="match status" value="1"/>
</dbReference>
<evidence type="ECO:0000313" key="4">
    <source>
        <dbReference type="Proteomes" id="UP000318288"/>
    </source>
</evidence>
<feature type="domain" description="Thioredoxin" evidence="2">
    <location>
        <begin position="759"/>
        <end position="892"/>
    </location>
</feature>
<dbReference type="Proteomes" id="UP000318288">
    <property type="component" value="Unassembled WGS sequence"/>
</dbReference>
<evidence type="ECO:0000313" key="3">
    <source>
        <dbReference type="EMBL" id="TWU43668.1"/>
    </source>
</evidence>
<keyword evidence="4" id="KW-1185">Reference proteome</keyword>
<organism evidence="3 4">
    <name type="scientific">Rubripirellula tenax</name>
    <dbReference type="NCBI Taxonomy" id="2528015"/>
    <lineage>
        <taxon>Bacteria</taxon>
        <taxon>Pseudomonadati</taxon>
        <taxon>Planctomycetota</taxon>
        <taxon>Planctomycetia</taxon>
        <taxon>Pirellulales</taxon>
        <taxon>Pirellulaceae</taxon>
        <taxon>Rubripirellula</taxon>
    </lineage>
</organism>